<gene>
    <name evidence="7" type="ORF">B1812_16120</name>
</gene>
<dbReference type="GO" id="GO:0003677">
    <property type="term" value="F:DNA binding"/>
    <property type="evidence" value="ECO:0007669"/>
    <property type="project" value="UniProtKB-KW"/>
</dbReference>
<proteinExistence type="inferred from homology"/>
<keyword evidence="5" id="KW-0804">Transcription</keyword>
<comment type="similarity">
    <text evidence="1">Belongs to the LysR transcriptional regulatory family.</text>
</comment>
<keyword evidence="4" id="KW-0238">DNA-binding</keyword>
<dbReference type="PROSITE" id="PS50931">
    <property type="entry name" value="HTH_LYSR"/>
    <property type="match status" value="1"/>
</dbReference>
<evidence type="ECO:0000256" key="4">
    <source>
        <dbReference type="ARBA" id="ARBA00023125"/>
    </source>
</evidence>
<dbReference type="Gene3D" id="1.10.10.10">
    <property type="entry name" value="Winged helix-like DNA-binding domain superfamily/Winged helix DNA-binding domain"/>
    <property type="match status" value="1"/>
</dbReference>
<dbReference type="Gene3D" id="3.40.190.10">
    <property type="entry name" value="Periplasmic binding protein-like II"/>
    <property type="match status" value="2"/>
</dbReference>
<dbReference type="InterPro" id="IPR037402">
    <property type="entry name" value="YidZ_PBP2"/>
</dbReference>
<dbReference type="SUPFAM" id="SSF53850">
    <property type="entry name" value="Periplasmic binding protein-like II"/>
    <property type="match status" value="1"/>
</dbReference>
<dbReference type="KEGG" id="mbry:B1812_16120"/>
<sequence>MTELRNFDLNLLVAFKFLMEERSVSRAAERLFISQSAMSHVLQRLRRQLDDPVLVKTAAGMKPTPRAQALWEPVKTILRDVERLVHTPEEFSPETCQKRFVIAASDYVEFTLLPPFIAGLNRRAPDIEIQIRQLINTSPETAIEEHQVDFAIGFDVIISPSPRVCSKTLFKDEIVCICRDNHPDLVGPRISFEQFISSKQMVISRRSAGTGLIDDWLEKHGQTRKVSLVVPNFLSAPWIVANTDLLLSLPAKIAERFVHAAPLKILPIPIELPTYDVIMIWHPLQEKEPDHQWIRQEILGASSAPTG</sequence>
<dbReference type="STRING" id="655015.B1812_16120"/>
<dbReference type="PANTHER" id="PTHR30118:SF15">
    <property type="entry name" value="TRANSCRIPTIONAL REGULATORY PROTEIN"/>
    <property type="match status" value="1"/>
</dbReference>
<dbReference type="PANTHER" id="PTHR30118">
    <property type="entry name" value="HTH-TYPE TRANSCRIPTIONAL REGULATOR LEUO-RELATED"/>
    <property type="match status" value="1"/>
</dbReference>
<dbReference type="Proteomes" id="UP000193978">
    <property type="component" value="Chromosome"/>
</dbReference>
<keyword evidence="3" id="KW-0805">Transcription regulation</keyword>
<dbReference type="RefSeq" id="WP_085772482.1">
    <property type="nucleotide sequence ID" value="NZ_AP027149.1"/>
</dbReference>
<evidence type="ECO:0000313" key="8">
    <source>
        <dbReference type="Proteomes" id="UP000193978"/>
    </source>
</evidence>
<dbReference type="CDD" id="cd08417">
    <property type="entry name" value="PBP2_Nitroaromatics_like"/>
    <property type="match status" value="1"/>
</dbReference>
<name>A0A1W6MXP5_9HYPH</name>
<dbReference type="InterPro" id="IPR050389">
    <property type="entry name" value="LysR-type_TF"/>
</dbReference>
<evidence type="ECO:0000256" key="3">
    <source>
        <dbReference type="ARBA" id="ARBA00023015"/>
    </source>
</evidence>
<dbReference type="InterPro" id="IPR000847">
    <property type="entry name" value="LysR_HTH_N"/>
</dbReference>
<protein>
    <submittedName>
        <fullName evidence="7">LysR family transcriptional regulator</fullName>
    </submittedName>
</protein>
<keyword evidence="8" id="KW-1185">Reference proteome</keyword>
<evidence type="ECO:0000256" key="2">
    <source>
        <dbReference type="ARBA" id="ARBA00022458"/>
    </source>
</evidence>
<dbReference type="InterPro" id="IPR005119">
    <property type="entry name" value="LysR_subst-bd"/>
</dbReference>
<dbReference type="Pfam" id="PF00126">
    <property type="entry name" value="HTH_1"/>
    <property type="match status" value="1"/>
</dbReference>
<accession>A0A1W6MXP5</accession>
<dbReference type="GO" id="GO:0003700">
    <property type="term" value="F:DNA-binding transcription factor activity"/>
    <property type="evidence" value="ECO:0007669"/>
    <property type="project" value="InterPro"/>
</dbReference>
<dbReference type="InterPro" id="IPR036388">
    <property type="entry name" value="WH-like_DNA-bd_sf"/>
</dbReference>
<reference evidence="7 8" key="1">
    <citation type="submission" date="2017-02" db="EMBL/GenBank/DDBJ databases">
        <authorList>
            <person name="Peterson S.W."/>
        </authorList>
    </citation>
    <scope>NUCLEOTIDE SEQUENCE [LARGE SCALE GENOMIC DNA]</scope>
    <source>
        <strain evidence="7 8">S285</strain>
    </source>
</reference>
<evidence type="ECO:0000313" key="7">
    <source>
        <dbReference type="EMBL" id="ARN82357.1"/>
    </source>
</evidence>
<dbReference type="EMBL" id="CP019948">
    <property type="protein sequence ID" value="ARN82357.1"/>
    <property type="molecule type" value="Genomic_DNA"/>
</dbReference>
<dbReference type="OrthoDB" id="8339333at2"/>
<evidence type="ECO:0000259" key="6">
    <source>
        <dbReference type="PROSITE" id="PS50931"/>
    </source>
</evidence>
<evidence type="ECO:0000256" key="5">
    <source>
        <dbReference type="ARBA" id="ARBA00023163"/>
    </source>
</evidence>
<feature type="domain" description="HTH lysR-type" evidence="6">
    <location>
        <begin position="7"/>
        <end position="64"/>
    </location>
</feature>
<dbReference type="SUPFAM" id="SSF46785">
    <property type="entry name" value="Winged helix' DNA-binding domain"/>
    <property type="match status" value="1"/>
</dbReference>
<keyword evidence="2" id="KW-0536">Nodulation</keyword>
<dbReference type="InterPro" id="IPR036390">
    <property type="entry name" value="WH_DNA-bd_sf"/>
</dbReference>
<evidence type="ECO:0000256" key="1">
    <source>
        <dbReference type="ARBA" id="ARBA00009437"/>
    </source>
</evidence>
<dbReference type="AlphaFoldDB" id="A0A1W6MXP5"/>
<organism evidence="7 8">
    <name type="scientific">Methylocystis bryophila</name>
    <dbReference type="NCBI Taxonomy" id="655015"/>
    <lineage>
        <taxon>Bacteria</taxon>
        <taxon>Pseudomonadati</taxon>
        <taxon>Pseudomonadota</taxon>
        <taxon>Alphaproteobacteria</taxon>
        <taxon>Hyphomicrobiales</taxon>
        <taxon>Methylocystaceae</taxon>
        <taxon>Methylocystis</taxon>
    </lineage>
</organism>
<dbReference type="Pfam" id="PF03466">
    <property type="entry name" value="LysR_substrate"/>
    <property type="match status" value="1"/>
</dbReference>